<dbReference type="RefSeq" id="WP_103052052.1">
    <property type="nucleotide sequence ID" value="NZ_POWF01000004.1"/>
</dbReference>
<dbReference type="AlphaFoldDB" id="A0A2K1DYB3"/>
<dbReference type="InterPro" id="IPR000834">
    <property type="entry name" value="Peptidase_M14"/>
</dbReference>
<evidence type="ECO:0000313" key="2">
    <source>
        <dbReference type="EMBL" id="PNQ73013.1"/>
    </source>
</evidence>
<keyword evidence="3" id="KW-1185">Reference proteome</keyword>
<feature type="domain" description="Peptidase M14" evidence="1">
    <location>
        <begin position="38"/>
        <end position="132"/>
    </location>
</feature>
<protein>
    <submittedName>
        <fullName evidence="2">Peptidase M14</fullName>
    </submittedName>
</protein>
<dbReference type="EMBL" id="POWF01000004">
    <property type="protein sequence ID" value="PNQ73013.1"/>
    <property type="molecule type" value="Genomic_DNA"/>
</dbReference>
<name>A0A2K1DYB3_9FLAO</name>
<proteinExistence type="predicted"/>
<dbReference type="SUPFAM" id="SSF53187">
    <property type="entry name" value="Zn-dependent exopeptidases"/>
    <property type="match status" value="1"/>
</dbReference>
<dbReference type="Gene3D" id="3.40.630.10">
    <property type="entry name" value="Zn peptidases"/>
    <property type="match status" value="1"/>
</dbReference>
<organism evidence="2 3">
    <name type="scientific">Hanstruepera neustonica</name>
    <dbReference type="NCBI Taxonomy" id="1445657"/>
    <lineage>
        <taxon>Bacteria</taxon>
        <taxon>Pseudomonadati</taxon>
        <taxon>Bacteroidota</taxon>
        <taxon>Flavobacteriia</taxon>
        <taxon>Flavobacteriales</taxon>
        <taxon>Flavobacteriaceae</taxon>
        <taxon>Hanstruepera</taxon>
    </lineage>
</organism>
<evidence type="ECO:0000313" key="3">
    <source>
        <dbReference type="Proteomes" id="UP000236641"/>
    </source>
</evidence>
<dbReference type="Proteomes" id="UP000236641">
    <property type="component" value="Unassembled WGS sequence"/>
</dbReference>
<dbReference type="GO" id="GO:0006508">
    <property type="term" value="P:proteolysis"/>
    <property type="evidence" value="ECO:0007669"/>
    <property type="project" value="InterPro"/>
</dbReference>
<dbReference type="OrthoDB" id="1119199at2"/>
<sequence>MLLKTLKESFILHQEKSLSHRYICSDHINPLINKLSKKFTIGIIGESVNGEDIFSIQYGFGKNKILFWSQMHGNESTTTKALFDLLNTLQADNEISKSIESTCQITIIPILNPDGARSYTRVNANAVDLNRDAQDLSQPESITLRRLYDSFKPDYCFNLHGQRTIFGVGKTNKPATVSFLSPAVDENRTVTSNRLRAMELITVLNDNLQVQIPGQVGIYDDSFNANCVGDTFQSLGTPTILFEAGHYADDYARDKTREFIYQSLLLSLDFIGRQQTVDNGEEKYFAIPENEKSFFDIIIRNVKSVDDTVQDIGIQFQETLIDKTINFIPKIENLGNLSNFYAHREVNANSGVVLTHKGEPIYKGFENDFVLINNELFSLKLKKS</sequence>
<dbReference type="GO" id="GO:0004181">
    <property type="term" value="F:metallocarboxypeptidase activity"/>
    <property type="evidence" value="ECO:0007669"/>
    <property type="project" value="InterPro"/>
</dbReference>
<gene>
    <name evidence="2" type="ORF">C1T31_08430</name>
</gene>
<comment type="caution">
    <text evidence="2">The sequence shown here is derived from an EMBL/GenBank/DDBJ whole genome shotgun (WGS) entry which is preliminary data.</text>
</comment>
<reference evidence="2 3" key="1">
    <citation type="submission" date="2018-01" db="EMBL/GenBank/DDBJ databases">
        <title>The draft genome of Hanstruepera neustonica JCM19743.</title>
        <authorList>
            <person name="He R.-H."/>
            <person name="Du Z.-J."/>
        </authorList>
    </citation>
    <scope>NUCLEOTIDE SEQUENCE [LARGE SCALE GENOMIC DNA]</scope>
    <source>
        <strain evidence="2 3">JCM19743</strain>
    </source>
</reference>
<dbReference type="CDD" id="cd06239">
    <property type="entry name" value="M14-like"/>
    <property type="match status" value="1"/>
</dbReference>
<dbReference type="Pfam" id="PF00246">
    <property type="entry name" value="Peptidase_M14"/>
    <property type="match status" value="1"/>
</dbReference>
<evidence type="ECO:0000259" key="1">
    <source>
        <dbReference type="Pfam" id="PF00246"/>
    </source>
</evidence>
<dbReference type="GO" id="GO:0008270">
    <property type="term" value="F:zinc ion binding"/>
    <property type="evidence" value="ECO:0007669"/>
    <property type="project" value="InterPro"/>
</dbReference>
<accession>A0A2K1DYB3</accession>